<dbReference type="GO" id="GO:0005524">
    <property type="term" value="F:ATP binding"/>
    <property type="evidence" value="ECO:0007669"/>
    <property type="project" value="UniProtKB-KW"/>
</dbReference>
<feature type="signal peptide" evidence="5">
    <location>
        <begin position="1"/>
        <end position="22"/>
    </location>
</feature>
<dbReference type="InterPro" id="IPR007110">
    <property type="entry name" value="Ig-like_dom"/>
</dbReference>
<dbReference type="Pfam" id="PF05729">
    <property type="entry name" value="NACHT"/>
    <property type="match status" value="1"/>
</dbReference>
<keyword evidence="4" id="KW-0812">Transmembrane</keyword>
<evidence type="ECO:0000256" key="3">
    <source>
        <dbReference type="SAM" id="MobiDB-lite"/>
    </source>
</evidence>
<dbReference type="GeneID" id="110987702"/>
<dbReference type="SMART" id="SM00409">
    <property type="entry name" value="IG"/>
    <property type="match status" value="3"/>
</dbReference>
<gene>
    <name evidence="8" type="primary">LOC110987702</name>
</gene>
<evidence type="ECO:0000256" key="4">
    <source>
        <dbReference type="SAM" id="Phobius"/>
    </source>
</evidence>
<dbReference type="Pfam" id="PF07686">
    <property type="entry name" value="V-set"/>
    <property type="match status" value="2"/>
</dbReference>
<evidence type="ECO:0000313" key="7">
    <source>
        <dbReference type="Proteomes" id="UP000694845"/>
    </source>
</evidence>
<reference evidence="8" key="1">
    <citation type="submission" date="2025-08" db="UniProtKB">
        <authorList>
            <consortium name="RefSeq"/>
        </authorList>
    </citation>
    <scope>IDENTIFICATION</scope>
</reference>
<dbReference type="RefSeq" id="XP_022106373.1">
    <property type="nucleotide sequence ID" value="XM_022250681.1"/>
</dbReference>
<dbReference type="OrthoDB" id="10012075at2759"/>
<dbReference type="SUPFAM" id="SSF52047">
    <property type="entry name" value="RNI-like"/>
    <property type="match status" value="1"/>
</dbReference>
<dbReference type="InterPro" id="IPR007111">
    <property type="entry name" value="NACHT_NTPase"/>
</dbReference>
<accession>A0A8B7ZL79</accession>
<organism evidence="7 8">
    <name type="scientific">Acanthaster planci</name>
    <name type="common">Crown-of-thorns starfish</name>
    <dbReference type="NCBI Taxonomy" id="133434"/>
    <lineage>
        <taxon>Eukaryota</taxon>
        <taxon>Metazoa</taxon>
        <taxon>Echinodermata</taxon>
        <taxon>Eleutherozoa</taxon>
        <taxon>Asterozoa</taxon>
        <taxon>Asteroidea</taxon>
        <taxon>Valvatacea</taxon>
        <taxon>Valvatida</taxon>
        <taxon>Acanthasteridae</taxon>
        <taxon>Acanthaster</taxon>
    </lineage>
</organism>
<feature type="chain" id="PRO_5034244875" evidence="5">
    <location>
        <begin position="23"/>
        <end position="1381"/>
    </location>
</feature>
<feature type="transmembrane region" description="Helical" evidence="4">
    <location>
        <begin position="487"/>
        <end position="509"/>
    </location>
</feature>
<evidence type="ECO:0000256" key="1">
    <source>
        <dbReference type="ARBA" id="ARBA00022741"/>
    </source>
</evidence>
<feature type="domain" description="Ig-like" evidence="6">
    <location>
        <begin position="149"/>
        <end position="238"/>
    </location>
</feature>
<dbReference type="Gene3D" id="2.60.40.10">
    <property type="entry name" value="Immunoglobulins"/>
    <property type="match status" value="2"/>
</dbReference>
<dbReference type="PANTHER" id="PTHR46312:SF2">
    <property type="entry name" value="NUCLEOTIDE-BINDING OLIGOMERIZATION DOMAIN-CONTAINING PROTEIN 2-LIKE"/>
    <property type="match status" value="1"/>
</dbReference>
<protein>
    <submittedName>
        <fullName evidence="8">Uncharacterized protein LOC110987702 isoform X1</fullName>
    </submittedName>
</protein>
<evidence type="ECO:0000256" key="5">
    <source>
        <dbReference type="SAM" id="SignalP"/>
    </source>
</evidence>
<dbReference type="PANTHER" id="PTHR46312">
    <property type="entry name" value="NACHT DOMAIN-CONTAINING PROTEIN"/>
    <property type="match status" value="1"/>
</dbReference>
<dbReference type="InterPro" id="IPR013106">
    <property type="entry name" value="Ig_V-set"/>
</dbReference>
<dbReference type="InterPro" id="IPR003599">
    <property type="entry name" value="Ig_sub"/>
</dbReference>
<dbReference type="SUPFAM" id="SSF48726">
    <property type="entry name" value="Immunoglobulin"/>
    <property type="match status" value="3"/>
</dbReference>
<dbReference type="InterPro" id="IPR036179">
    <property type="entry name" value="Ig-like_dom_sf"/>
</dbReference>
<proteinExistence type="predicted"/>
<dbReference type="Proteomes" id="UP000694845">
    <property type="component" value="Unplaced"/>
</dbReference>
<keyword evidence="2" id="KW-0067">ATP-binding</keyword>
<keyword evidence="5" id="KW-0732">Signal</keyword>
<evidence type="ECO:0000256" key="2">
    <source>
        <dbReference type="ARBA" id="ARBA00022840"/>
    </source>
</evidence>
<dbReference type="SUPFAM" id="SSF52540">
    <property type="entry name" value="P-loop containing nucleoside triphosphate hydrolases"/>
    <property type="match status" value="1"/>
</dbReference>
<evidence type="ECO:0000313" key="8">
    <source>
        <dbReference type="RefSeq" id="XP_022106373.1"/>
    </source>
</evidence>
<dbReference type="PROSITE" id="PS50835">
    <property type="entry name" value="IG_LIKE"/>
    <property type="match status" value="2"/>
</dbReference>
<keyword evidence="4" id="KW-0472">Membrane</keyword>
<keyword evidence="4" id="KW-1133">Transmembrane helix</keyword>
<dbReference type="Gene3D" id="3.40.50.300">
    <property type="entry name" value="P-loop containing nucleotide triphosphate hydrolases"/>
    <property type="match status" value="1"/>
</dbReference>
<dbReference type="InterPro" id="IPR013783">
    <property type="entry name" value="Ig-like_fold"/>
</dbReference>
<feature type="region of interest" description="Disordered" evidence="3">
    <location>
        <begin position="1358"/>
        <end position="1381"/>
    </location>
</feature>
<dbReference type="InterPro" id="IPR032675">
    <property type="entry name" value="LRR_dom_sf"/>
</dbReference>
<feature type="domain" description="Ig-like" evidence="6">
    <location>
        <begin position="26"/>
        <end position="124"/>
    </location>
</feature>
<dbReference type="Gene3D" id="3.80.10.10">
    <property type="entry name" value="Ribonuclease Inhibitor"/>
    <property type="match status" value="1"/>
</dbReference>
<name>A0A8B7ZL79_ACAPL</name>
<dbReference type="InterPro" id="IPR027417">
    <property type="entry name" value="P-loop_NTPase"/>
</dbReference>
<dbReference type="KEGG" id="aplc:110987702"/>
<sequence>MAFMDMFVTFLLLVFLLRTEESKLCPSGSDTNMQNIFGVANKQGYFQRGIWHRVPCQSFLSGEELLGVFWFRGSSIEDPNKILVASFSSNRYVYASKRYTFSSEFSLVVKDVKDSDEGGYLCKVAPRHVIDRVGKIDVQVIGNTFPARPSEASTIVSVQRGRRQTLTCHCAPSDAQVSVVYWSVGEGVTADTDIIAARFSDGTFLQVRHGADYSISRNFSLTVNSVSGNNTGRYWCHVFLLNGTRQNCYIEVHVAVGSQTNQALRASATSFYLREGRYQTIPCTTWAPGDEFCLLQWYKVDLSGRRLVLNYSVSTNAVSAVSGFDLSDDYGLSFTSVNFSHAGRYSCHPGYINSSFDDLLDCHVFGEQFPLGSKPSVRGTSVTYEPGKVQILRCPTGLNVTAMSKATLLWSFGARDANSVTVIGRIDIVDGNSTVSELGKICVSISSEGSLHLDDCPQNGDVRYWCHVFANNELWQSYIDVLTQDRAWLTSVIVSAVFVIIAVIAFLIFKYRKHRSNGHQDGYSAIEGTKLKSRGIVEECKEFLRTTLLGLPTIPWLTEDDGCCAWVEDVYSSSELLAIMYVDGRSVKYRIHSTNEIFEDGISMPSSNVLLQGRAGSGKTFILYKMAYDWACEKSESVFQKTKIVFLLPVQVLLETRNVGEAVKKCMLSSKTQFSSENVNEYCVEHLSNVVILVDGCSGKDDVTGAWEVLKEQGLLECQVVMTIRQAQEAEDVCKKYNFRHVLTNGFNLSGHLNRYVEKLLGSKVHDNLLDYLDKDVLPPKLSRLPVVIRVLCLLSSWTNDEAFRDKPTMTDLLTRLVRCLFDSNMEKRKKNFRSMLTKEQLGMVAELGRVIFDKVCEGSGDPFSFSESSFREISRSAQTFIENCLKSGLICRTQEIIRSGETEKIPLAETGSKSHISFRGLVDKPNTETEVSELVPLARTNENVHFIPEILGEFCAGSYLSSAEKGKLLESARKADVDKLANILVFASQRSVACRSEVIEFLVERVSESMNRVQNIASELEVQKVIDLCLQVNFEGKCKCSLNKDLRSMFPEGRLRLFGISRHRLRLLSYLLEHAEGPSTDCNLNLKSIELFRFEQHDWEEIQEYLEEFVPGSIKSTTCKRLHNPKQHLKKEITSRTSKDQMFLHRQSERDSAVLTLESIALEDLRESQSGNCQMSSSSQSFVLSLSHLTLLDSVVLVGSILNPGEICSLANHALRNLPKLKRLDLRLNKEFDDAAFTTVMFSLPQWKSLIDLRLSLFKVTPKGFSEVAVAVKEEGLTLGRLTTFYLLHSQPSDSFAKFLTTSLVYLNNLKSLHISGCVGRDSTMSESALKELEKGMKESQLRGNAEFVVDRMEPLSTRLSSKDKKRRKTEVGQGSFQSA</sequence>
<keyword evidence="7" id="KW-1185">Reference proteome</keyword>
<keyword evidence="1" id="KW-0547">Nucleotide-binding</keyword>
<evidence type="ECO:0000259" key="6">
    <source>
        <dbReference type="PROSITE" id="PS50835"/>
    </source>
</evidence>